<dbReference type="PANTHER" id="PTHR43265">
    <property type="entry name" value="ESTERASE ESTD"/>
    <property type="match status" value="1"/>
</dbReference>
<evidence type="ECO:0000313" key="3">
    <source>
        <dbReference type="Proteomes" id="UP000261828"/>
    </source>
</evidence>
<feature type="domain" description="Serine aminopeptidase S33" evidence="1">
    <location>
        <begin position="75"/>
        <end position="170"/>
    </location>
</feature>
<evidence type="ECO:0000313" key="2">
    <source>
        <dbReference type="EMBL" id="RDY61722.1"/>
    </source>
</evidence>
<dbReference type="Proteomes" id="UP000261828">
    <property type="component" value="Unassembled WGS sequence"/>
</dbReference>
<keyword evidence="3" id="KW-1185">Reference proteome</keyword>
<accession>A0A371JVB5</accession>
<dbReference type="InterPro" id="IPR029058">
    <property type="entry name" value="AB_hydrolase_fold"/>
</dbReference>
<dbReference type="PANTHER" id="PTHR43265:SF1">
    <property type="entry name" value="ESTERASE ESTD"/>
    <property type="match status" value="1"/>
</dbReference>
<name>A0A371JVB5_9FLAO</name>
<dbReference type="Pfam" id="PF12146">
    <property type="entry name" value="Hydrolase_4"/>
    <property type="match status" value="1"/>
</dbReference>
<keyword evidence="2" id="KW-0378">Hydrolase</keyword>
<dbReference type="AlphaFoldDB" id="A0A371JVB5"/>
<protein>
    <submittedName>
        <fullName evidence="2">Alpha/beta hydrolase</fullName>
    </submittedName>
</protein>
<sequence>MLFRFFIFLSLLISHMSQGQKTNKPILLHTDTGDISGTLLLPDSTSTPTVALIISGSGPTDRDGNFPMMSNNSLKMLAEGLQAHGIASVRFDKRGIGESRLSGFSETEITFEHYVNDVKAWVKLLRGDSRFGDIILIGHSEGSLIGMIASREEGVSRFISLAGAGFPANQLIYDQLREQPSFVREKAIPILEQLQQGELVEEVPQELFALFRPSVQPYLISWFQYDPAKEISRLDCPILIVQGTTDIQIDLKHAEKLAISGKNTQKTILEGMNHILKPASDNKMENLGTYGDPKLPLKEELVPIIVEFVKEK</sequence>
<organism evidence="2 3">
    <name type="scientific">Flagellimonas nanhaiensis</name>
    <dbReference type="NCBI Taxonomy" id="2292706"/>
    <lineage>
        <taxon>Bacteria</taxon>
        <taxon>Pseudomonadati</taxon>
        <taxon>Bacteroidota</taxon>
        <taxon>Flavobacteriia</taxon>
        <taxon>Flavobacteriales</taxon>
        <taxon>Flavobacteriaceae</taxon>
        <taxon>Flagellimonas</taxon>
    </lineage>
</organism>
<comment type="caution">
    <text evidence="2">The sequence shown here is derived from an EMBL/GenBank/DDBJ whole genome shotgun (WGS) entry which is preliminary data.</text>
</comment>
<dbReference type="EMBL" id="QTJX01000001">
    <property type="protein sequence ID" value="RDY61722.1"/>
    <property type="molecule type" value="Genomic_DNA"/>
</dbReference>
<dbReference type="InterPro" id="IPR022742">
    <property type="entry name" value="Hydrolase_4"/>
</dbReference>
<dbReference type="Gene3D" id="3.40.50.1820">
    <property type="entry name" value="alpha/beta hydrolase"/>
    <property type="match status" value="1"/>
</dbReference>
<reference evidence="2 3" key="1">
    <citation type="submission" date="2018-08" db="EMBL/GenBank/DDBJ databases">
        <title>Muricauda nanhaiensis sp. nov., isolated from seawater of the South China Sea.</title>
        <authorList>
            <person name="Dang Y."/>
        </authorList>
    </citation>
    <scope>NUCLEOTIDE SEQUENCE [LARGE SCALE GENOMIC DNA]</scope>
    <source>
        <strain evidence="2 3">SM1704</strain>
    </source>
</reference>
<evidence type="ECO:0000259" key="1">
    <source>
        <dbReference type="Pfam" id="PF12146"/>
    </source>
</evidence>
<dbReference type="SUPFAM" id="SSF53474">
    <property type="entry name" value="alpha/beta-Hydrolases"/>
    <property type="match status" value="1"/>
</dbReference>
<dbReference type="InterPro" id="IPR053145">
    <property type="entry name" value="AB_hydrolase_Est10"/>
</dbReference>
<gene>
    <name evidence="2" type="ORF">DX873_06120</name>
</gene>
<dbReference type="OrthoDB" id="9809549at2"/>
<dbReference type="GO" id="GO:0052689">
    <property type="term" value="F:carboxylic ester hydrolase activity"/>
    <property type="evidence" value="ECO:0007669"/>
    <property type="project" value="TreeGrafter"/>
</dbReference>
<proteinExistence type="predicted"/>